<reference evidence="2" key="1">
    <citation type="submission" date="2022-11" db="UniProtKB">
        <authorList>
            <consortium name="WormBaseParasite"/>
        </authorList>
    </citation>
    <scope>IDENTIFICATION</scope>
</reference>
<organism evidence="1 2">
    <name type="scientific">Panagrolaimus sp. ES5</name>
    <dbReference type="NCBI Taxonomy" id="591445"/>
    <lineage>
        <taxon>Eukaryota</taxon>
        <taxon>Metazoa</taxon>
        <taxon>Ecdysozoa</taxon>
        <taxon>Nematoda</taxon>
        <taxon>Chromadorea</taxon>
        <taxon>Rhabditida</taxon>
        <taxon>Tylenchina</taxon>
        <taxon>Panagrolaimomorpha</taxon>
        <taxon>Panagrolaimoidea</taxon>
        <taxon>Panagrolaimidae</taxon>
        <taxon>Panagrolaimus</taxon>
    </lineage>
</organism>
<name>A0AC34FFL4_9BILA</name>
<sequence length="276" mass="31558">MVLTARARHFSIKTSDRQKTFDFYIKHVGMKILRHEEFEESCSVGCNGTSNNGNNGKWSKTQIGFGSEDSNFVFEVIYLFNYNNIEIKHGNDYGGAYVKTDNGRLKNANDPFGYPIFFERTTLKLPTSYFHKIILYVKSLPKALEFWKNLLGMTIQSQNGDSAILNYGMNQTSIELVATNSEIQQESGSGRITFSIPENQLVPLQESVKQYDKNLIQNEITELKTPNKPTVRVVILTDPNGHEICFFGEEDFDRLAQFDPKAEDLFIEAVKKENYE</sequence>
<protein>
    <submittedName>
        <fullName evidence="2">VOC domain-containing protein</fullName>
    </submittedName>
</protein>
<accession>A0AC34FFL4</accession>
<dbReference type="Proteomes" id="UP000887579">
    <property type="component" value="Unplaced"/>
</dbReference>
<evidence type="ECO:0000313" key="1">
    <source>
        <dbReference type="Proteomes" id="UP000887579"/>
    </source>
</evidence>
<proteinExistence type="predicted"/>
<evidence type="ECO:0000313" key="2">
    <source>
        <dbReference type="WBParaSite" id="ES5_v2.g15890.t1"/>
    </source>
</evidence>
<dbReference type="WBParaSite" id="ES5_v2.g15890.t1">
    <property type="protein sequence ID" value="ES5_v2.g15890.t1"/>
    <property type="gene ID" value="ES5_v2.g15890"/>
</dbReference>